<evidence type="ECO:0000313" key="1">
    <source>
        <dbReference type="EMBL" id="OAD19070.1"/>
    </source>
</evidence>
<evidence type="ECO:0000313" key="2">
    <source>
        <dbReference type="Proteomes" id="UP000076962"/>
    </source>
</evidence>
<name>A0A176RTK4_9GAMM</name>
<dbReference type="EMBL" id="LUTY01002958">
    <property type="protein sequence ID" value="OAD19070.1"/>
    <property type="molecule type" value="Genomic_DNA"/>
</dbReference>
<dbReference type="AlphaFoldDB" id="A0A176RTK4"/>
<accession>A0A176RTK4</accession>
<reference evidence="1 2" key="1">
    <citation type="submission" date="2016-05" db="EMBL/GenBank/DDBJ databases">
        <title>Single-cell genome of chain-forming Candidatus Thiomargarita nelsonii and comparison to other large sulfur-oxidizing bacteria.</title>
        <authorList>
            <person name="Winkel M."/>
            <person name="Salman V."/>
            <person name="Woyke T."/>
            <person name="Schulz-Vogt H."/>
            <person name="Richter M."/>
            <person name="Flood B."/>
            <person name="Bailey J."/>
            <person name="Amann R."/>
            <person name="Mussmann M."/>
        </authorList>
    </citation>
    <scope>NUCLEOTIDE SEQUENCE [LARGE SCALE GENOMIC DNA]</scope>
    <source>
        <strain evidence="1 2">THI036</strain>
    </source>
</reference>
<sequence>MANMSIKSTRGHTMTTHGANLFQNSRATRQNHTPFCRCHILIAKKTESGGISHLSHRFYSRRMCCVFNQKQLMAISKLTPTGKINEITPIMHDNHRFSLIGEIALSVFKRNMGAL</sequence>
<gene>
    <name evidence="1" type="ORF">THIOM_005310</name>
</gene>
<organism evidence="1 2">
    <name type="scientific">Candidatus Thiomargarita nelsonii</name>
    <dbReference type="NCBI Taxonomy" id="1003181"/>
    <lineage>
        <taxon>Bacteria</taxon>
        <taxon>Pseudomonadati</taxon>
        <taxon>Pseudomonadota</taxon>
        <taxon>Gammaproteobacteria</taxon>
        <taxon>Thiotrichales</taxon>
        <taxon>Thiotrichaceae</taxon>
        <taxon>Thiomargarita</taxon>
    </lineage>
</organism>
<comment type="caution">
    <text evidence="1">The sequence shown here is derived from an EMBL/GenBank/DDBJ whole genome shotgun (WGS) entry which is preliminary data.</text>
</comment>
<protein>
    <submittedName>
        <fullName evidence="1">Uncharacterized protein</fullName>
    </submittedName>
</protein>
<keyword evidence="2" id="KW-1185">Reference proteome</keyword>
<proteinExistence type="predicted"/>
<dbReference type="Proteomes" id="UP000076962">
    <property type="component" value="Unassembled WGS sequence"/>
</dbReference>